<feature type="compositionally biased region" description="Basic and acidic residues" evidence="1">
    <location>
        <begin position="455"/>
        <end position="464"/>
    </location>
</feature>
<evidence type="ECO:0000313" key="3">
    <source>
        <dbReference type="Proteomes" id="UP000621455"/>
    </source>
</evidence>
<accession>A0ABX0NI04</accession>
<organism evidence="2 3">
    <name type="scientific">Massilia frigida</name>
    <dbReference type="NCBI Taxonomy" id="2609281"/>
    <lineage>
        <taxon>Bacteria</taxon>
        <taxon>Pseudomonadati</taxon>
        <taxon>Pseudomonadota</taxon>
        <taxon>Betaproteobacteria</taxon>
        <taxon>Burkholderiales</taxon>
        <taxon>Oxalobacteraceae</taxon>
        <taxon>Telluria group</taxon>
        <taxon>Massilia</taxon>
    </lineage>
</organism>
<keyword evidence="3" id="KW-1185">Reference proteome</keyword>
<gene>
    <name evidence="2" type="ORF">F2P44_23745</name>
</gene>
<protein>
    <recommendedName>
        <fullName evidence="4">Integrase catalytic domain-containing protein</fullName>
    </recommendedName>
</protein>
<feature type="region of interest" description="Disordered" evidence="1">
    <location>
        <begin position="455"/>
        <end position="487"/>
    </location>
</feature>
<dbReference type="RefSeq" id="WP_167090106.1">
    <property type="nucleotide sequence ID" value="NZ_WHJG01000030.1"/>
</dbReference>
<evidence type="ECO:0008006" key="4">
    <source>
        <dbReference type="Google" id="ProtNLM"/>
    </source>
</evidence>
<feature type="region of interest" description="Disordered" evidence="1">
    <location>
        <begin position="704"/>
        <end position="766"/>
    </location>
</feature>
<feature type="compositionally biased region" description="Basic residues" evidence="1">
    <location>
        <begin position="200"/>
        <end position="212"/>
    </location>
</feature>
<feature type="compositionally biased region" description="Basic and acidic residues" evidence="1">
    <location>
        <begin position="732"/>
        <end position="751"/>
    </location>
</feature>
<sequence>MTGATIEVGDVILVASDESTPMNGPYRVLEVFPKRDRVTLIPIPTGPRIHPGRKQASYYAKGFISHKLSQLEFWLETKRLQITTLELPSHWHLSDVQLRELFPPEECDDLAPEDRGRSPLEIKRDFRWMLIAPMVESMEASTGTRPPDLTCLDAQVRERARELKVSAGQVYNALHRYYAFGGMKNSLLPDTTARSGAPGKPRRGKNGVKLGRKNAAAKAGDTERAGFILTDKDVQNLEDGYATFVVPGTGVKQAYLSMSAAYYSTGHTLKHGHLVTNLLDAHLRPTKSDFIYHGSRAQDAGGAARRLMGEGVWARNYRPLVGTARDGITTIGQVGSLDASPVDVNFVACGDPLQPIGVGRGLFVRDAWLGLYLGWRVAINGLGTDDAKLAILRGATDKASMLARYGLDLPSDDFPSMFCSKYFADNGELRSFDGIDSVVKQLSSRIEFIASGRADRNSSSESGHHVRHRSLDHHITGTTKGRPSKRGEPLAISKALISRFAYERLLILWIHWANTQQELPLHMVPAEMRREFAAEGKTAGRTRIAIYRWARKNGYVTGKPMDPSFLRSHLLPRFTASVQRGGLVLHRPNTGNTVELLHGARFNHDYLAQSGIIRDAISSGKKHIEVRVDPDDLSHLILVDRHGAHIIPNIKDDVILIQEGGVPDLCALNDAEKMHGVVGATSRDQADVEQQSFRNDVEAVAREKQAAARKSLGSKASPNAKRAGVRAAQALEQRRELDDEARRVAELREPQSDTPPEPSPRTAEQACAILHAPVEDGVNRLMELRKSRLSRFHNERKH</sequence>
<dbReference type="EMBL" id="WHJG01000030">
    <property type="protein sequence ID" value="NHZ82268.1"/>
    <property type="molecule type" value="Genomic_DNA"/>
</dbReference>
<dbReference type="Proteomes" id="UP000621455">
    <property type="component" value="Unassembled WGS sequence"/>
</dbReference>
<reference evidence="2 3" key="1">
    <citation type="submission" date="2019-10" db="EMBL/GenBank/DDBJ databases">
        <title>Taxonomy of Antarctic Massilia spp.: description of Massilia rubra sp. nov., Massilia aquatica sp. nov., Massilia mucilaginosa sp. nov., Massilia frigida sp. nov. isolated from streams, lakes and regoliths.</title>
        <authorList>
            <person name="Holochova P."/>
            <person name="Sedlacek I."/>
            <person name="Kralova S."/>
            <person name="Maslanova I."/>
            <person name="Busse H.-J."/>
            <person name="Stankova E."/>
            <person name="Vrbovska V."/>
            <person name="Kovarovic V."/>
            <person name="Bartak M."/>
            <person name="Svec P."/>
            <person name="Pantucek R."/>
        </authorList>
    </citation>
    <scope>NUCLEOTIDE SEQUENCE [LARGE SCALE GENOMIC DNA]</scope>
    <source>
        <strain evidence="2 3">CCM 8695</strain>
    </source>
</reference>
<evidence type="ECO:0000313" key="2">
    <source>
        <dbReference type="EMBL" id="NHZ82268.1"/>
    </source>
</evidence>
<proteinExistence type="predicted"/>
<name>A0ABX0NI04_9BURK</name>
<evidence type="ECO:0000256" key="1">
    <source>
        <dbReference type="SAM" id="MobiDB-lite"/>
    </source>
</evidence>
<feature type="region of interest" description="Disordered" evidence="1">
    <location>
        <begin position="189"/>
        <end position="215"/>
    </location>
</feature>
<comment type="caution">
    <text evidence="2">The sequence shown here is derived from an EMBL/GenBank/DDBJ whole genome shotgun (WGS) entry which is preliminary data.</text>
</comment>